<accession>A0ABS4DN96</accession>
<dbReference type="RefSeq" id="WP_209619443.1">
    <property type="nucleotide sequence ID" value="NZ_JAGJRS010000018.1"/>
</dbReference>
<sequence length="169" mass="18239">MKKLIIATTTALGLASVGGATLAQDQPQTTQLQNVVVTGVRAPYETYVTRLPTGYQLQALVGHTHKQFMQAQRAADRSESLRRQGLATQPLVSVAIDNSAGPGVARQVQLIDADRETVAIVNVYCRRAMPSDGARCRMAPQSIRASQSGERLASIQPAAVRVAWVDMRK</sequence>
<evidence type="ECO:0000313" key="2">
    <source>
        <dbReference type="EMBL" id="MBP1474522.1"/>
    </source>
</evidence>
<reference evidence="2 3" key="1">
    <citation type="submission" date="2021-04" db="EMBL/GenBank/DDBJ databases">
        <authorList>
            <person name="Huq M.A."/>
        </authorList>
    </citation>
    <scope>NUCLEOTIDE SEQUENCE [LARGE SCALE GENOMIC DNA]</scope>
    <source>
        <strain evidence="2 3">MAH-13</strain>
    </source>
</reference>
<feature type="chain" id="PRO_5047093986" evidence="1">
    <location>
        <begin position="24"/>
        <end position="169"/>
    </location>
</feature>
<gene>
    <name evidence="2" type="ORF">J7I44_09420</name>
</gene>
<evidence type="ECO:0000313" key="3">
    <source>
        <dbReference type="Proteomes" id="UP000823790"/>
    </source>
</evidence>
<feature type="signal peptide" evidence="1">
    <location>
        <begin position="1"/>
        <end position="23"/>
    </location>
</feature>
<dbReference type="EMBL" id="JAGJRS010000018">
    <property type="protein sequence ID" value="MBP1474522.1"/>
    <property type="molecule type" value="Genomic_DNA"/>
</dbReference>
<proteinExistence type="predicted"/>
<name>A0ABS4DN96_9GAMM</name>
<organism evidence="2 3">
    <name type="scientific">Frateuria flava</name>
    <dbReference type="NCBI Taxonomy" id="2821489"/>
    <lineage>
        <taxon>Bacteria</taxon>
        <taxon>Pseudomonadati</taxon>
        <taxon>Pseudomonadota</taxon>
        <taxon>Gammaproteobacteria</taxon>
        <taxon>Lysobacterales</taxon>
        <taxon>Rhodanobacteraceae</taxon>
        <taxon>Frateuria</taxon>
    </lineage>
</organism>
<comment type="caution">
    <text evidence="2">The sequence shown here is derived from an EMBL/GenBank/DDBJ whole genome shotgun (WGS) entry which is preliminary data.</text>
</comment>
<keyword evidence="1" id="KW-0732">Signal</keyword>
<protein>
    <submittedName>
        <fullName evidence="2">Uncharacterized protein</fullName>
    </submittedName>
</protein>
<keyword evidence="3" id="KW-1185">Reference proteome</keyword>
<evidence type="ECO:0000256" key="1">
    <source>
        <dbReference type="SAM" id="SignalP"/>
    </source>
</evidence>
<dbReference type="Proteomes" id="UP000823790">
    <property type="component" value="Unassembled WGS sequence"/>
</dbReference>